<gene>
    <name evidence="7 11" type="primary">rplC</name>
</gene>
<dbReference type="InterPro" id="IPR009000">
    <property type="entry name" value="Transl_B-barrel_sf"/>
</dbReference>
<comment type="function">
    <text evidence="7 9">One of the primary rRNA binding proteins, it binds directly near the 3'-end of the 23S rRNA, where it nucleates assembly of the 50S subunit.</text>
</comment>
<keyword evidence="4 7" id="KW-0689">Ribosomal protein</keyword>
<evidence type="ECO:0000256" key="9">
    <source>
        <dbReference type="RuleBase" id="RU003906"/>
    </source>
</evidence>
<dbReference type="HAMAP" id="MF_01325_B">
    <property type="entry name" value="Ribosomal_uL3_B"/>
    <property type="match status" value="1"/>
</dbReference>
<dbReference type="PROSITE" id="PS00474">
    <property type="entry name" value="RIBOSOMAL_L3"/>
    <property type="match status" value="1"/>
</dbReference>
<dbReference type="GO" id="GO:0006412">
    <property type="term" value="P:translation"/>
    <property type="evidence" value="ECO:0007669"/>
    <property type="project" value="UniProtKB-UniRule"/>
</dbReference>
<dbReference type="GO" id="GO:0022625">
    <property type="term" value="C:cytosolic large ribosomal subunit"/>
    <property type="evidence" value="ECO:0007669"/>
    <property type="project" value="TreeGrafter"/>
</dbReference>
<dbReference type="Gene3D" id="3.30.160.810">
    <property type="match status" value="1"/>
</dbReference>
<dbReference type="InterPro" id="IPR019927">
    <property type="entry name" value="Ribosomal_uL3_bac/org-type"/>
</dbReference>
<keyword evidence="5 7" id="KW-0687">Ribonucleoprotein</keyword>
<evidence type="ECO:0000256" key="4">
    <source>
        <dbReference type="ARBA" id="ARBA00022980"/>
    </source>
</evidence>
<evidence type="ECO:0000256" key="1">
    <source>
        <dbReference type="ARBA" id="ARBA00006540"/>
    </source>
</evidence>
<dbReference type="InterPro" id="IPR019926">
    <property type="entry name" value="Ribosomal_uL3_CS"/>
</dbReference>
<dbReference type="Gene3D" id="2.40.30.10">
    <property type="entry name" value="Translation factors"/>
    <property type="match status" value="1"/>
</dbReference>
<keyword evidence="2 7" id="KW-0699">rRNA-binding</keyword>
<dbReference type="PANTHER" id="PTHR11229">
    <property type="entry name" value="50S RIBOSOMAL PROTEIN L3"/>
    <property type="match status" value="1"/>
</dbReference>
<protein>
    <recommendedName>
        <fullName evidence="6 7">Large ribosomal subunit protein uL3</fullName>
    </recommendedName>
</protein>
<evidence type="ECO:0000256" key="6">
    <source>
        <dbReference type="ARBA" id="ARBA00035243"/>
    </source>
</evidence>
<dbReference type="Pfam" id="PF00297">
    <property type="entry name" value="Ribosomal_L3"/>
    <property type="match status" value="1"/>
</dbReference>
<dbReference type="InterPro" id="IPR000597">
    <property type="entry name" value="Ribosomal_uL3"/>
</dbReference>
<comment type="subunit">
    <text evidence="7 9">Part of the 50S ribosomal subunit. Forms a cluster with proteins L14 and L19.</text>
</comment>
<evidence type="ECO:0000256" key="5">
    <source>
        <dbReference type="ARBA" id="ARBA00023274"/>
    </source>
</evidence>
<dbReference type="EMBL" id="KT006956">
    <property type="protein sequence ID" value="AKQ01220.1"/>
    <property type="molecule type" value="Genomic_DNA"/>
</dbReference>
<dbReference type="SUPFAM" id="SSF50447">
    <property type="entry name" value="Translation proteins"/>
    <property type="match status" value="1"/>
</dbReference>
<reference evidence="11" key="1">
    <citation type="journal article" date="2015" name="ISME J.">
        <title>Aquifer environment selects for microbial species cohorts in sediment and groundwater.</title>
        <authorList>
            <person name="Hug L.A."/>
            <person name="Thomas B.C."/>
            <person name="Brown C.T."/>
            <person name="Frischkorn K.R."/>
            <person name="Williams K.H."/>
            <person name="Tringe S.G."/>
            <person name="Banfield J.F."/>
        </authorList>
    </citation>
    <scope>NUCLEOTIDE SEQUENCE</scope>
</reference>
<name>A0A0H4T3C4_9CHLR</name>
<organism evidence="11">
    <name type="scientific">uncultured Chloroflexi bacterium Rifle_16ft_4_minimus_15241</name>
    <dbReference type="NCBI Taxonomy" id="1665060"/>
    <lineage>
        <taxon>Bacteria</taxon>
        <taxon>Bacillati</taxon>
        <taxon>Chloroflexota</taxon>
        <taxon>environmental samples</taxon>
    </lineage>
</organism>
<evidence type="ECO:0000256" key="2">
    <source>
        <dbReference type="ARBA" id="ARBA00022730"/>
    </source>
</evidence>
<evidence type="ECO:0000256" key="3">
    <source>
        <dbReference type="ARBA" id="ARBA00022884"/>
    </source>
</evidence>
<evidence type="ECO:0000256" key="8">
    <source>
        <dbReference type="RuleBase" id="RU003905"/>
    </source>
</evidence>
<evidence type="ECO:0000313" key="11">
    <source>
        <dbReference type="EMBL" id="AKQ01220.1"/>
    </source>
</evidence>
<sequence length="209" mass="22257">MKGLIGKKVGMTQIFDQAGRLVPVTLIEAGPCFVVQVRTPEKDGYAAVQLGFGEAKSSHLTGGERGHLQKATPQPLRYLREFEPGVEESLKPGDRLTVEVFAVGERVDILGTSKGKGFQGGVKRHHFSGGPKTHGQSDRQRAPGAIGQTTTPGRVYRGKRMAGHMGSAHSTSSKVRVALVDAQRNLLGVEGSVPGGKGSIVLVREARKQ</sequence>
<proteinExistence type="inferred from homology"/>
<dbReference type="GO" id="GO:0019843">
    <property type="term" value="F:rRNA binding"/>
    <property type="evidence" value="ECO:0007669"/>
    <property type="project" value="UniProtKB-UniRule"/>
</dbReference>
<dbReference type="GO" id="GO:0003735">
    <property type="term" value="F:structural constituent of ribosome"/>
    <property type="evidence" value="ECO:0007669"/>
    <property type="project" value="UniProtKB-UniRule"/>
</dbReference>
<dbReference type="FunFam" id="3.30.160.810:FF:000001">
    <property type="entry name" value="50S ribosomal protein L3"/>
    <property type="match status" value="1"/>
</dbReference>
<evidence type="ECO:0000256" key="7">
    <source>
        <dbReference type="HAMAP-Rule" id="MF_01325"/>
    </source>
</evidence>
<dbReference type="NCBIfam" id="TIGR03625">
    <property type="entry name" value="L3_bact"/>
    <property type="match status" value="1"/>
</dbReference>
<dbReference type="PANTHER" id="PTHR11229:SF16">
    <property type="entry name" value="LARGE RIBOSOMAL SUBUNIT PROTEIN UL3C"/>
    <property type="match status" value="1"/>
</dbReference>
<keyword evidence="3 7" id="KW-0694">RNA-binding</keyword>
<dbReference type="AlphaFoldDB" id="A0A0H4T3C4"/>
<feature type="region of interest" description="Disordered" evidence="10">
    <location>
        <begin position="117"/>
        <end position="154"/>
    </location>
</feature>
<comment type="similarity">
    <text evidence="1 7 8">Belongs to the universal ribosomal protein uL3 family.</text>
</comment>
<dbReference type="FunFam" id="2.40.30.10:FF:000004">
    <property type="entry name" value="50S ribosomal protein L3"/>
    <property type="match status" value="1"/>
</dbReference>
<evidence type="ECO:0000256" key="10">
    <source>
        <dbReference type="SAM" id="MobiDB-lite"/>
    </source>
</evidence>
<accession>A0A0H4T3C4</accession>